<evidence type="ECO:0000313" key="2">
    <source>
        <dbReference type="EMBL" id="CAH1784083.1"/>
    </source>
</evidence>
<comment type="similarity">
    <text evidence="1">Belongs to the dynein light chain Tctex-type family.</text>
</comment>
<proteinExistence type="inferred from homology"/>
<accession>A0A8J1XGP8</accession>
<dbReference type="Proteomes" id="UP000749559">
    <property type="component" value="Unassembled WGS sequence"/>
</dbReference>
<dbReference type="GO" id="GO:0045505">
    <property type="term" value="F:dynein intermediate chain binding"/>
    <property type="evidence" value="ECO:0007669"/>
    <property type="project" value="TreeGrafter"/>
</dbReference>
<dbReference type="InterPro" id="IPR005334">
    <property type="entry name" value="Tctex-1-like"/>
</dbReference>
<dbReference type="AlphaFoldDB" id="A0A8J1XGP8"/>
<name>A0A8J1XGP8_OWEFU</name>
<evidence type="ECO:0000313" key="3">
    <source>
        <dbReference type="Proteomes" id="UP000749559"/>
    </source>
</evidence>
<dbReference type="Pfam" id="PF03645">
    <property type="entry name" value="Tctex-1"/>
    <property type="match status" value="1"/>
</dbReference>
<dbReference type="GO" id="GO:0005737">
    <property type="term" value="C:cytoplasm"/>
    <property type="evidence" value="ECO:0007669"/>
    <property type="project" value="TreeGrafter"/>
</dbReference>
<dbReference type="InterPro" id="IPR038586">
    <property type="entry name" value="Tctex-1-like_sf"/>
</dbReference>
<comment type="caution">
    <text evidence="2">The sequence shown here is derived from an EMBL/GenBank/DDBJ whole genome shotgun (WGS) entry which is preliminary data.</text>
</comment>
<dbReference type="GO" id="GO:0007018">
    <property type="term" value="P:microtubule-based movement"/>
    <property type="evidence" value="ECO:0007669"/>
    <property type="project" value="TreeGrafter"/>
</dbReference>
<gene>
    <name evidence="2" type="ORF">OFUS_LOCUS10336</name>
</gene>
<reference evidence="2" key="1">
    <citation type="submission" date="2022-03" db="EMBL/GenBank/DDBJ databases">
        <authorList>
            <person name="Martin C."/>
        </authorList>
    </citation>
    <scope>NUCLEOTIDE SEQUENCE</scope>
</reference>
<dbReference type="GO" id="GO:0005868">
    <property type="term" value="C:cytoplasmic dynein complex"/>
    <property type="evidence" value="ECO:0007669"/>
    <property type="project" value="TreeGrafter"/>
</dbReference>
<dbReference type="Gene3D" id="3.30.1140.40">
    <property type="entry name" value="Tctex-1"/>
    <property type="match status" value="1"/>
</dbReference>
<dbReference type="OrthoDB" id="10260741at2759"/>
<sequence>MNPSNGRFRPMTEPKGQYVTGKTKIVPVASASNARQIKLPTTDQTSSFKRLNVNKDKRATRLNDRSQESLDVNGASIYGVWTSRKYARRLAQKVAEKRATKAALVSKEKEPTYRLEPDKVFNDEKVKRLMDEILNDRLSDMAYTPNAALMMSRVLTEEIKDAVKKLNYTRYKIIVHTVISQNIGQDVRVASRCVWDANFDTSATSTFANSNVNCSASVYAVYTD</sequence>
<protein>
    <submittedName>
        <fullName evidence="2">Uncharacterized protein</fullName>
    </submittedName>
</protein>
<dbReference type="CDD" id="cd21451">
    <property type="entry name" value="DLC-like_TCTEX1D"/>
    <property type="match status" value="1"/>
</dbReference>
<organism evidence="2 3">
    <name type="scientific">Owenia fusiformis</name>
    <name type="common">Polychaete worm</name>
    <dbReference type="NCBI Taxonomy" id="6347"/>
    <lineage>
        <taxon>Eukaryota</taxon>
        <taxon>Metazoa</taxon>
        <taxon>Spiralia</taxon>
        <taxon>Lophotrochozoa</taxon>
        <taxon>Annelida</taxon>
        <taxon>Polychaeta</taxon>
        <taxon>Sedentaria</taxon>
        <taxon>Canalipalpata</taxon>
        <taxon>Sabellida</taxon>
        <taxon>Oweniida</taxon>
        <taxon>Oweniidae</taxon>
        <taxon>Owenia</taxon>
    </lineage>
</organism>
<dbReference type="EMBL" id="CAIIXF020000005">
    <property type="protein sequence ID" value="CAH1784083.1"/>
    <property type="molecule type" value="Genomic_DNA"/>
</dbReference>
<keyword evidence="3" id="KW-1185">Reference proteome</keyword>
<dbReference type="PANTHER" id="PTHR21255">
    <property type="entry name" value="T-COMPLEX-ASSOCIATED-TESTIS-EXPRESSED 1/ DYNEIN LIGHT CHAIN"/>
    <property type="match status" value="1"/>
</dbReference>
<dbReference type="PANTHER" id="PTHR21255:SF65">
    <property type="entry name" value="TCTEX1 DOMAIN-CONTAINING PROTEIN 2"/>
    <property type="match status" value="1"/>
</dbReference>
<evidence type="ECO:0000256" key="1">
    <source>
        <dbReference type="ARBA" id="ARBA00005361"/>
    </source>
</evidence>